<comment type="caution">
    <text evidence="1">The sequence shown here is derived from an EMBL/GenBank/DDBJ whole genome shotgun (WGS) entry which is preliminary data.</text>
</comment>
<accession>A0AA35SZC0</accession>
<dbReference type="Proteomes" id="UP001174909">
    <property type="component" value="Unassembled WGS sequence"/>
</dbReference>
<dbReference type="EMBL" id="CASHTH010002986">
    <property type="protein sequence ID" value="CAI8038252.1"/>
    <property type="molecule type" value="Genomic_DNA"/>
</dbReference>
<evidence type="ECO:0000313" key="1">
    <source>
        <dbReference type="EMBL" id="CAI8038252.1"/>
    </source>
</evidence>
<reference evidence="1" key="1">
    <citation type="submission" date="2023-03" db="EMBL/GenBank/DDBJ databases">
        <authorList>
            <person name="Steffen K."/>
            <person name="Cardenas P."/>
        </authorList>
    </citation>
    <scope>NUCLEOTIDE SEQUENCE</scope>
</reference>
<sequence length="72" mass="8781">MDERFHVAQHQLREELTRKENESLQSQALEFEQWKAAQQEMRKRELEEMQTPLLEQLRAVEQEKEQLQKVST</sequence>
<keyword evidence="2" id="KW-1185">Reference proteome</keyword>
<protein>
    <submittedName>
        <fullName evidence="1">Uncharacterized protein</fullName>
    </submittedName>
</protein>
<dbReference type="AlphaFoldDB" id="A0AA35SZC0"/>
<name>A0AA35SZC0_GEOBA</name>
<evidence type="ECO:0000313" key="2">
    <source>
        <dbReference type="Proteomes" id="UP001174909"/>
    </source>
</evidence>
<organism evidence="1 2">
    <name type="scientific">Geodia barretti</name>
    <name type="common">Barrett's horny sponge</name>
    <dbReference type="NCBI Taxonomy" id="519541"/>
    <lineage>
        <taxon>Eukaryota</taxon>
        <taxon>Metazoa</taxon>
        <taxon>Porifera</taxon>
        <taxon>Demospongiae</taxon>
        <taxon>Heteroscleromorpha</taxon>
        <taxon>Tetractinellida</taxon>
        <taxon>Astrophorina</taxon>
        <taxon>Geodiidae</taxon>
        <taxon>Geodia</taxon>
    </lineage>
</organism>
<proteinExistence type="predicted"/>
<gene>
    <name evidence="1" type="ORF">GBAR_LOCUS21322</name>
</gene>